<name>A0A0J7IF10_9FLAO</name>
<proteinExistence type="predicted"/>
<dbReference type="Proteomes" id="UP000036261">
    <property type="component" value="Unassembled WGS sequence"/>
</dbReference>
<evidence type="ECO:0000313" key="2">
    <source>
        <dbReference type="Proteomes" id="UP000036261"/>
    </source>
</evidence>
<protein>
    <submittedName>
        <fullName evidence="1">Uncharacterized protein</fullName>
    </submittedName>
</protein>
<keyword evidence="2" id="KW-1185">Reference proteome</keyword>
<organism evidence="1 2">
    <name type="scientific">Chryseobacterium angstadtii</name>
    <dbReference type="NCBI Taxonomy" id="558151"/>
    <lineage>
        <taxon>Bacteria</taxon>
        <taxon>Pseudomonadati</taxon>
        <taxon>Bacteroidota</taxon>
        <taxon>Flavobacteriia</taxon>
        <taxon>Flavobacteriales</taxon>
        <taxon>Weeksellaceae</taxon>
        <taxon>Chryseobacterium group</taxon>
        <taxon>Chryseobacterium</taxon>
    </lineage>
</organism>
<dbReference type="RefSeq" id="WP_048506981.1">
    <property type="nucleotide sequence ID" value="NZ_LFND01000003.1"/>
</dbReference>
<comment type="caution">
    <text evidence="1">The sequence shown here is derived from an EMBL/GenBank/DDBJ whole genome shotgun (WGS) entry which is preliminary data.</text>
</comment>
<dbReference type="EMBL" id="LFND01000003">
    <property type="protein sequence ID" value="KMQ65043.1"/>
    <property type="molecule type" value="Genomic_DNA"/>
</dbReference>
<dbReference type="OrthoDB" id="1208848at2"/>
<reference evidence="1 2" key="1">
    <citation type="journal article" date="2013" name="Int. J. Syst. Evol. Microbiol.">
        <title>Chryseobacterium angstadtii sp. nov., isolated from a newt tank.</title>
        <authorList>
            <person name="Kirk K.E."/>
            <person name="Hoffman J.A."/>
            <person name="Smith K.A."/>
            <person name="Strahan B.L."/>
            <person name="Failor K.C."/>
            <person name="Krebs J.E."/>
            <person name="Gale A.N."/>
            <person name="Do T.D."/>
            <person name="Sontag T.C."/>
            <person name="Batties A.M."/>
            <person name="Mistiszyn K."/>
            <person name="Newman J.D."/>
        </authorList>
    </citation>
    <scope>NUCLEOTIDE SEQUENCE [LARGE SCALE GENOMIC DNA]</scope>
    <source>
        <strain evidence="1 2">KM</strain>
    </source>
</reference>
<dbReference type="PATRIC" id="fig|558151.6.peg.2676"/>
<gene>
    <name evidence="1" type="ORF">ACM46_12675</name>
</gene>
<accession>A0A0J7IF10</accession>
<dbReference type="AlphaFoldDB" id="A0A0J7IF10"/>
<dbReference type="STRING" id="558151.ACM46_12675"/>
<sequence>MKKKIITFFIVFWLGGLNGVYGQDIDGDLVQDQCDFDNDNDGILDIIENSCTLSGQTIRIGYIPDSRDLDTQPGFHGYTFDGMYMSGSSALKLTNPANFGPSGTVKATIVLVPINANPITKASITGLNLNAIFLGGIDNSSTSYLSNSEFVAIKDWSDDSPKNFVVATQFQTPAWGASIKKGNVNPDTPVGLAVGNKIFNGPFGSIRSFNQGGGFQAYFGSSFNPCFAAFSAVDARHRNVMHIDNVYNDLLVADVDTFTTLGGVTPGGAITSNNDRLFANIFAFVANQSACAGNDLDGDGIPNYLDNDSDADGCFDAIEGDEKVSLSQVDANGKILGKVDSHGIPILVNSGGAADIGGDQGQGVGFSADSSVSSCLDKDEDAVQDNCDLDNDNDGILDIVENSCALSGQTIRVGYIQDSRDLDTQTGFHGYTFDGMYMSGSSALKLTNPANFGPSGTVKADIVLVPITDNPITKASITSLNLNAVFLGGIDNGSSSYLSDSELLAIKDWSNDSLKNFVISTQFQTKAWGADIISGNVNPDFPVGIAGSTKIFSGPFGSINSFNQGGSFQAYFSSGTTSCFANTIAVDRNNRPVIYFDAVYNDLLVADVDIFTVVGGITPGSAITSNSDRLFANIWAFVASQSACAGNDLDGDGIPNYLDLDSDGDGCFDAIEGDENVSPEQIDLTGTILGNVDVKGVPVLVDNGGPADMGGDEGQGVGDAADSTIKNCYCYKPSITDGNVLNTNFGITALNRAGAGEETGNWPMLRKGGWIALEALTKSFVPNRLSSAEISAIPAANLVEGMMVYNTTLNCLQINIDGTASGWKCFNTQTCP</sequence>
<evidence type="ECO:0000313" key="1">
    <source>
        <dbReference type="EMBL" id="KMQ65043.1"/>
    </source>
</evidence>